<dbReference type="Proteomes" id="UP001501727">
    <property type="component" value="Unassembled WGS sequence"/>
</dbReference>
<proteinExistence type="inferred from homology"/>
<evidence type="ECO:0000313" key="11">
    <source>
        <dbReference type="Proteomes" id="UP001501727"/>
    </source>
</evidence>
<feature type="transmembrane region" description="Helical" evidence="9">
    <location>
        <begin position="287"/>
        <end position="305"/>
    </location>
</feature>
<evidence type="ECO:0000256" key="5">
    <source>
        <dbReference type="ARBA" id="ARBA00022692"/>
    </source>
</evidence>
<dbReference type="InterPro" id="IPR030923">
    <property type="entry name" value="LptG"/>
</dbReference>
<comment type="caution">
    <text evidence="10">The sequence shown here is derived from an EMBL/GenBank/DDBJ whole genome shotgun (WGS) entry which is preliminary data.</text>
</comment>
<evidence type="ECO:0000256" key="3">
    <source>
        <dbReference type="ARBA" id="ARBA00007725"/>
    </source>
</evidence>
<gene>
    <name evidence="10" type="primary">lptG</name>
    <name evidence="10" type="ORF">GCM10022229_26080</name>
</gene>
<feature type="transmembrane region" description="Helical" evidence="9">
    <location>
        <begin position="103"/>
        <end position="122"/>
    </location>
</feature>
<dbReference type="RefSeq" id="WP_344760451.1">
    <property type="nucleotide sequence ID" value="NZ_BAAAZU010000030.1"/>
</dbReference>
<dbReference type="EMBL" id="BAAAZU010000030">
    <property type="protein sequence ID" value="GAA3931331.1"/>
    <property type="molecule type" value="Genomic_DNA"/>
</dbReference>
<organism evidence="10 11">
    <name type="scientific">Luteimonas lutimaris</name>
    <dbReference type="NCBI Taxonomy" id="698645"/>
    <lineage>
        <taxon>Bacteria</taxon>
        <taxon>Pseudomonadati</taxon>
        <taxon>Pseudomonadota</taxon>
        <taxon>Gammaproteobacteria</taxon>
        <taxon>Lysobacterales</taxon>
        <taxon>Lysobacteraceae</taxon>
        <taxon>Luteimonas</taxon>
    </lineage>
</organism>
<comment type="function">
    <text evidence="1">Part of the ABC transporter complex LptBFG involved in the translocation of lipopolysaccharide (LPS) from the inner membrane to the outer membrane.</text>
</comment>
<evidence type="ECO:0000256" key="1">
    <source>
        <dbReference type="ARBA" id="ARBA00002265"/>
    </source>
</evidence>
<evidence type="ECO:0000313" key="10">
    <source>
        <dbReference type="EMBL" id="GAA3931331.1"/>
    </source>
</evidence>
<sequence length="369" mass="40928">MTPFPKIHDQYVSRTVVMTVLLTWAVLVGLDAINAMVGEFSDVGKGNYGFLEALTYLVYTLPRRAYTMFPTVAVIGALMALGQLAASSELTALRAVGLSRRRLSVSVAAPLLVLTALMVLSGETLGPWGQHSADALKASAKSNDMTVAQYSGLWAREGDTFLNAQNGREHADGKDTWLELDDVRLFEFDDDGRLASIARAATAEHRSSGWLLRGVKRTYFEDNAVTRTDVAEEHWTSQLDAAALAASASNLWRPRYMSARDLGAGIEYRKRNGLDASEFEEHYWGRWFYPLNVLALCLAAIPFAFGTLRSGGAGKRLFIGIIFALGFWLLQMQFVKLASVYRFDYRIAYLMPPLVMLAVSAWLFRRRSG</sequence>
<keyword evidence="6 9" id="KW-1133">Transmembrane helix</keyword>
<name>A0ABP7MWD5_9GAMM</name>
<keyword evidence="5 9" id="KW-0812">Transmembrane</keyword>
<dbReference type="InterPro" id="IPR005495">
    <property type="entry name" value="LptG/LptF_permease"/>
</dbReference>
<dbReference type="PANTHER" id="PTHR33529">
    <property type="entry name" value="SLR0882 PROTEIN-RELATED"/>
    <property type="match status" value="1"/>
</dbReference>
<dbReference type="PANTHER" id="PTHR33529:SF2">
    <property type="entry name" value="LIPOPOLYSACCHARIDE EXPORT SYSTEM PERMEASE PROTEIN LPTG"/>
    <property type="match status" value="1"/>
</dbReference>
<keyword evidence="11" id="KW-1185">Reference proteome</keyword>
<reference evidence="11" key="1">
    <citation type="journal article" date="2019" name="Int. J. Syst. Evol. Microbiol.">
        <title>The Global Catalogue of Microorganisms (GCM) 10K type strain sequencing project: providing services to taxonomists for standard genome sequencing and annotation.</title>
        <authorList>
            <consortium name="The Broad Institute Genomics Platform"/>
            <consortium name="The Broad Institute Genome Sequencing Center for Infectious Disease"/>
            <person name="Wu L."/>
            <person name="Ma J."/>
        </authorList>
    </citation>
    <scope>NUCLEOTIDE SEQUENCE [LARGE SCALE GENOMIC DNA]</scope>
    <source>
        <strain evidence="11">JCM 16916</strain>
    </source>
</reference>
<evidence type="ECO:0000256" key="2">
    <source>
        <dbReference type="ARBA" id="ARBA00004651"/>
    </source>
</evidence>
<comment type="similarity">
    <text evidence="3">Belongs to the LptF/LptG family.</text>
</comment>
<feature type="transmembrane region" description="Helical" evidence="9">
    <location>
        <begin position="347"/>
        <end position="364"/>
    </location>
</feature>
<evidence type="ECO:0000256" key="4">
    <source>
        <dbReference type="ARBA" id="ARBA00022475"/>
    </source>
</evidence>
<evidence type="ECO:0000256" key="6">
    <source>
        <dbReference type="ARBA" id="ARBA00022989"/>
    </source>
</evidence>
<feature type="transmembrane region" description="Helical" evidence="9">
    <location>
        <begin position="65"/>
        <end position="82"/>
    </location>
</feature>
<dbReference type="NCBIfam" id="TIGR04408">
    <property type="entry name" value="LptG_lptG"/>
    <property type="match status" value="1"/>
</dbReference>
<feature type="transmembrane region" description="Helical" evidence="9">
    <location>
        <begin position="317"/>
        <end position="335"/>
    </location>
</feature>
<keyword evidence="7 9" id="KW-0472">Membrane</keyword>
<evidence type="ECO:0000256" key="8">
    <source>
        <dbReference type="ARBA" id="ARBA00026081"/>
    </source>
</evidence>
<comment type="subunit">
    <text evidence="8">Component of the lipopolysaccharide transport and assembly complex. The LptBFG transporter is composed of two ATP-binding proteins (LptB) and two transmembrane proteins (LptF and LptG).</text>
</comment>
<accession>A0ABP7MWD5</accession>
<protein>
    <submittedName>
        <fullName evidence="10">LPS export ABC transporter permease LptG</fullName>
    </submittedName>
</protein>
<evidence type="ECO:0000256" key="9">
    <source>
        <dbReference type="SAM" id="Phobius"/>
    </source>
</evidence>
<keyword evidence="4" id="KW-1003">Cell membrane</keyword>
<evidence type="ECO:0000256" key="7">
    <source>
        <dbReference type="ARBA" id="ARBA00023136"/>
    </source>
</evidence>
<comment type="subcellular location">
    <subcellularLocation>
        <location evidence="2">Cell membrane</location>
        <topology evidence="2">Multi-pass membrane protein</topology>
    </subcellularLocation>
</comment>
<dbReference type="Pfam" id="PF03739">
    <property type="entry name" value="LptF_LptG"/>
    <property type="match status" value="1"/>
</dbReference>
<feature type="transmembrane region" description="Helical" evidence="9">
    <location>
        <begin position="12"/>
        <end position="33"/>
    </location>
</feature>